<dbReference type="SUPFAM" id="SSF46785">
    <property type="entry name" value="Winged helix' DNA-binding domain"/>
    <property type="match status" value="1"/>
</dbReference>
<feature type="transmembrane region" description="Helical" evidence="7">
    <location>
        <begin position="161"/>
        <end position="183"/>
    </location>
</feature>
<feature type="transmembrane region" description="Helical" evidence="7">
    <location>
        <begin position="235"/>
        <end position="257"/>
    </location>
</feature>
<dbReference type="Pfam" id="PF03631">
    <property type="entry name" value="Virul_fac_BrkB"/>
    <property type="match status" value="1"/>
</dbReference>
<proteinExistence type="predicted"/>
<evidence type="ECO:0000256" key="7">
    <source>
        <dbReference type="SAM" id="Phobius"/>
    </source>
</evidence>
<dbReference type="Gene3D" id="1.10.10.10">
    <property type="entry name" value="Winged helix-like DNA-binding domain superfamily/Winged helix DNA-binding domain"/>
    <property type="match status" value="1"/>
</dbReference>
<dbReference type="NCBIfam" id="TIGR00765">
    <property type="entry name" value="yihY_not_rbn"/>
    <property type="match status" value="1"/>
</dbReference>
<keyword evidence="5 7" id="KW-0472">Membrane</keyword>
<feature type="region of interest" description="Disordered" evidence="6">
    <location>
        <begin position="397"/>
        <end position="420"/>
    </location>
</feature>
<dbReference type="RefSeq" id="WP_245937331.1">
    <property type="nucleotide sequence ID" value="NZ_QPJY01000018.1"/>
</dbReference>
<dbReference type="PANTHER" id="PTHR30213:SF0">
    <property type="entry name" value="UPF0761 MEMBRANE PROTEIN YIHY"/>
    <property type="match status" value="1"/>
</dbReference>
<reference evidence="8 9" key="1">
    <citation type="submission" date="2018-07" db="EMBL/GenBank/DDBJ databases">
        <title>Genomic Encyclopedia of Type Strains, Phase IV (KMG-IV): sequencing the most valuable type-strain genomes for metagenomic binning, comparative biology and taxonomic classification.</title>
        <authorList>
            <person name="Goeker M."/>
        </authorList>
    </citation>
    <scope>NUCLEOTIDE SEQUENCE [LARGE SCALE GENOMIC DNA]</scope>
    <source>
        <strain evidence="8 9">DSM 26407</strain>
    </source>
</reference>
<keyword evidence="2" id="KW-1003">Cell membrane</keyword>
<evidence type="ECO:0000313" key="8">
    <source>
        <dbReference type="EMBL" id="RCX22429.1"/>
    </source>
</evidence>
<evidence type="ECO:0000256" key="1">
    <source>
        <dbReference type="ARBA" id="ARBA00004651"/>
    </source>
</evidence>
<evidence type="ECO:0000256" key="6">
    <source>
        <dbReference type="SAM" id="MobiDB-lite"/>
    </source>
</evidence>
<gene>
    <name evidence="8" type="ORF">DFQ59_11842</name>
</gene>
<comment type="subcellular location">
    <subcellularLocation>
        <location evidence="1">Cell membrane</location>
        <topology evidence="1">Multi-pass membrane protein</topology>
    </subcellularLocation>
</comment>
<organism evidence="8 9">
    <name type="scientific">Thioalbus denitrificans</name>
    <dbReference type="NCBI Taxonomy" id="547122"/>
    <lineage>
        <taxon>Bacteria</taxon>
        <taxon>Pseudomonadati</taxon>
        <taxon>Pseudomonadota</taxon>
        <taxon>Gammaproteobacteria</taxon>
        <taxon>Chromatiales</taxon>
        <taxon>Ectothiorhodospiraceae</taxon>
        <taxon>Thioalbus</taxon>
    </lineage>
</organism>
<evidence type="ECO:0000256" key="5">
    <source>
        <dbReference type="ARBA" id="ARBA00023136"/>
    </source>
</evidence>
<keyword evidence="3 7" id="KW-0812">Transmembrane</keyword>
<keyword evidence="9" id="KW-1185">Reference proteome</keyword>
<dbReference type="InterPro" id="IPR036388">
    <property type="entry name" value="WH-like_DNA-bd_sf"/>
</dbReference>
<dbReference type="GO" id="GO:0005886">
    <property type="term" value="C:plasma membrane"/>
    <property type="evidence" value="ECO:0007669"/>
    <property type="project" value="UniProtKB-SubCell"/>
</dbReference>
<dbReference type="PANTHER" id="PTHR30213">
    <property type="entry name" value="INNER MEMBRANE PROTEIN YHJD"/>
    <property type="match status" value="1"/>
</dbReference>
<comment type="caution">
    <text evidence="8">The sequence shown here is derived from an EMBL/GenBank/DDBJ whole genome shotgun (WGS) entry which is preliminary data.</text>
</comment>
<feature type="transmembrane region" description="Helical" evidence="7">
    <location>
        <begin position="57"/>
        <end position="76"/>
    </location>
</feature>
<dbReference type="EMBL" id="QPJY01000018">
    <property type="protein sequence ID" value="RCX22429.1"/>
    <property type="molecule type" value="Genomic_DNA"/>
</dbReference>
<evidence type="ECO:0000256" key="4">
    <source>
        <dbReference type="ARBA" id="ARBA00022989"/>
    </source>
</evidence>
<evidence type="ECO:0000256" key="2">
    <source>
        <dbReference type="ARBA" id="ARBA00022475"/>
    </source>
</evidence>
<feature type="transmembrane region" description="Helical" evidence="7">
    <location>
        <begin position="116"/>
        <end position="135"/>
    </location>
</feature>
<feature type="transmembrane region" description="Helical" evidence="7">
    <location>
        <begin position="269"/>
        <end position="295"/>
    </location>
</feature>
<dbReference type="AlphaFoldDB" id="A0A369BLG1"/>
<keyword evidence="4 7" id="KW-1133">Transmembrane helix</keyword>
<protein>
    <submittedName>
        <fullName evidence="8">tRNA-processing RNAse BN</fullName>
    </submittedName>
</protein>
<sequence>MTATPRELYSRVTHQVWDPELATLPRWRAMPLRALRIAWAVVRDLADGQLTLRAMSLVYTTLLSLVPLLAVSFSVLKAFGVHNQLEPALLNFLAPMGEQGVEITGRIIGFVENVKAGVLGSLGLALLFYTVVSLMQKIERSFNFTWRVSEQRSFAQRFSDYLSVILIGPVLVFSALGVTATIMDAEVVQRLAAIEPFGTLLQFVTKLLPYLLIIAAFTLIYIFVPNTRVKVGSALTGAVVTGILWQTSGWAFGAFIVTSTKYTAIYSSFAILMLFMIWLYLGWLILLVGASIAFYHQHPEHLSPARAEQRLSARLGEQVALLVMQRVGEAFYTGRPGWTTAGLAERLGLPMDLLTPVLTALERGGLLVRAGTEPVRHLPARPLEETPVKEVLDAVRRDGEDDHLNPGRLSPDSPAARMLERADSAAGAALADVNLKMLAVGGEAGTAGENGAGERRAS</sequence>
<feature type="transmembrane region" description="Helical" evidence="7">
    <location>
        <begin position="203"/>
        <end position="223"/>
    </location>
</feature>
<evidence type="ECO:0000256" key="3">
    <source>
        <dbReference type="ARBA" id="ARBA00022692"/>
    </source>
</evidence>
<dbReference type="InterPro" id="IPR017039">
    <property type="entry name" value="Virul_fac_BrkB"/>
</dbReference>
<accession>A0A369BLG1</accession>
<evidence type="ECO:0000313" key="9">
    <source>
        <dbReference type="Proteomes" id="UP000252707"/>
    </source>
</evidence>
<dbReference type="Proteomes" id="UP000252707">
    <property type="component" value="Unassembled WGS sequence"/>
</dbReference>
<dbReference type="InterPro" id="IPR036390">
    <property type="entry name" value="WH_DNA-bd_sf"/>
</dbReference>
<name>A0A369BLG1_9GAMM</name>